<dbReference type="RefSeq" id="WP_094722374.1">
    <property type="nucleotide sequence ID" value="NZ_MWWS01000004.1"/>
</dbReference>
<evidence type="ECO:0000313" key="2">
    <source>
        <dbReference type="Proteomes" id="UP000216004"/>
    </source>
</evidence>
<protein>
    <submittedName>
        <fullName evidence="1">Uncharacterized protein</fullName>
    </submittedName>
</protein>
<gene>
    <name evidence="1" type="ORF">BOCO_0321</name>
</gene>
<organism evidence="1 2">
    <name type="scientific">Bombiscardovia coagulans</name>
    <dbReference type="NCBI Taxonomy" id="686666"/>
    <lineage>
        <taxon>Bacteria</taxon>
        <taxon>Bacillati</taxon>
        <taxon>Actinomycetota</taxon>
        <taxon>Actinomycetes</taxon>
        <taxon>Bifidobacteriales</taxon>
        <taxon>Bifidobacteriaceae</taxon>
        <taxon>Bombiscardovia</taxon>
    </lineage>
</organism>
<proteinExistence type="predicted"/>
<dbReference type="AlphaFoldDB" id="A0A261ESH2"/>
<name>A0A261ESH2_9BIFI</name>
<dbReference type="OrthoDB" id="9869633at2"/>
<accession>A0A261ESH2</accession>
<keyword evidence="2" id="KW-1185">Reference proteome</keyword>
<dbReference type="EMBL" id="MWWS01000004">
    <property type="protein sequence ID" value="OZG49804.1"/>
    <property type="molecule type" value="Genomic_DNA"/>
</dbReference>
<comment type="caution">
    <text evidence="1">The sequence shown here is derived from an EMBL/GenBank/DDBJ whole genome shotgun (WGS) entry which is preliminary data.</text>
</comment>
<dbReference type="Proteomes" id="UP000216004">
    <property type="component" value="Unassembled WGS sequence"/>
</dbReference>
<evidence type="ECO:0000313" key="1">
    <source>
        <dbReference type="EMBL" id="OZG49804.1"/>
    </source>
</evidence>
<sequence length="197" mass="22934">MRSRCTQGNTVHYQWFGQPINVNNNEQFIHVLARTYAQEVANDALHERQLNSRTFNKFVARLTADTEQFLERISLGKIKPGSEVTQVARWKDKQCPLTELRWHHFDNLLQGNNKTIETRHYVAEPAIHQTCVYGLVLHRKQVHINNNTTNNETHDAIINNLQNQQIDRAITLCKLGIDCKWNIDLFKAKLQTQPNIP</sequence>
<reference evidence="1 2" key="1">
    <citation type="journal article" date="2017" name="BMC Genomics">
        <title>Comparative genomic and phylogenomic analyses of the Bifidobacteriaceae family.</title>
        <authorList>
            <person name="Lugli G.A."/>
            <person name="Milani C."/>
            <person name="Turroni F."/>
            <person name="Duranti S."/>
            <person name="Mancabelli L."/>
            <person name="Mangifesta M."/>
            <person name="Ferrario C."/>
            <person name="Modesto M."/>
            <person name="Mattarelli P."/>
            <person name="Jiri K."/>
            <person name="van Sinderen D."/>
            <person name="Ventura M."/>
        </authorList>
    </citation>
    <scope>NUCLEOTIDE SEQUENCE [LARGE SCALE GENOMIC DNA]</scope>
    <source>
        <strain evidence="1 2">DSM 22924</strain>
    </source>
</reference>